<dbReference type="NCBIfam" id="TIGR02251">
    <property type="entry name" value="HIF-SF_euk"/>
    <property type="match status" value="1"/>
</dbReference>
<feature type="region of interest" description="Disordered" evidence="1">
    <location>
        <begin position="1"/>
        <end position="58"/>
    </location>
</feature>
<protein>
    <recommendedName>
        <fullName evidence="2">FCP1 homology domain-containing protein</fullName>
    </recommendedName>
</protein>
<feature type="compositionally biased region" description="Low complexity" evidence="1">
    <location>
        <begin position="13"/>
        <end position="36"/>
    </location>
</feature>
<dbReference type="CDD" id="cd07521">
    <property type="entry name" value="HAD_FCP1-like"/>
    <property type="match status" value="1"/>
</dbReference>
<keyword evidence="4" id="KW-1185">Reference proteome</keyword>
<dbReference type="AlphaFoldDB" id="A0A9P5SEZ3"/>
<evidence type="ECO:0000313" key="4">
    <source>
        <dbReference type="Proteomes" id="UP000696485"/>
    </source>
</evidence>
<dbReference type="EMBL" id="JAAAUY010000634">
    <property type="protein sequence ID" value="KAF9327735.1"/>
    <property type="molecule type" value="Genomic_DNA"/>
</dbReference>
<gene>
    <name evidence="3" type="ORF">BG006_009008</name>
</gene>
<dbReference type="InterPro" id="IPR004274">
    <property type="entry name" value="FCP1_dom"/>
</dbReference>
<dbReference type="SMART" id="SM00577">
    <property type="entry name" value="CPDc"/>
    <property type="match status" value="1"/>
</dbReference>
<dbReference type="SUPFAM" id="SSF56784">
    <property type="entry name" value="HAD-like"/>
    <property type="match status" value="1"/>
</dbReference>
<dbReference type="InterPro" id="IPR023214">
    <property type="entry name" value="HAD_sf"/>
</dbReference>
<feature type="compositionally biased region" description="Acidic residues" evidence="1">
    <location>
        <begin position="131"/>
        <end position="153"/>
    </location>
</feature>
<dbReference type="GO" id="GO:1904262">
    <property type="term" value="P:negative regulation of TORC1 signaling"/>
    <property type="evidence" value="ECO:0007669"/>
    <property type="project" value="UniProtKB-ARBA"/>
</dbReference>
<dbReference type="GO" id="GO:0016791">
    <property type="term" value="F:phosphatase activity"/>
    <property type="evidence" value="ECO:0007669"/>
    <property type="project" value="InterPro"/>
</dbReference>
<evidence type="ECO:0000259" key="2">
    <source>
        <dbReference type="PROSITE" id="PS50969"/>
    </source>
</evidence>
<dbReference type="Proteomes" id="UP000696485">
    <property type="component" value="Unassembled WGS sequence"/>
</dbReference>
<dbReference type="GO" id="GO:0009651">
    <property type="term" value="P:response to salt stress"/>
    <property type="evidence" value="ECO:0007669"/>
    <property type="project" value="UniProtKB-ARBA"/>
</dbReference>
<dbReference type="Pfam" id="PF03031">
    <property type="entry name" value="NIF"/>
    <property type="match status" value="1"/>
</dbReference>
<feature type="domain" description="FCP1 homology" evidence="2">
    <location>
        <begin position="173"/>
        <end position="331"/>
    </location>
</feature>
<name>A0A9P5SEZ3_9FUNG</name>
<dbReference type="InterPro" id="IPR036412">
    <property type="entry name" value="HAD-like_sf"/>
</dbReference>
<evidence type="ECO:0000256" key="1">
    <source>
        <dbReference type="SAM" id="MobiDB-lite"/>
    </source>
</evidence>
<dbReference type="PANTHER" id="PTHR12210">
    <property type="entry name" value="DULLARD PROTEIN PHOSPHATASE"/>
    <property type="match status" value="1"/>
</dbReference>
<accession>A0A9P5SEZ3</accession>
<feature type="region of interest" description="Disordered" evidence="1">
    <location>
        <begin position="91"/>
        <end position="167"/>
    </location>
</feature>
<dbReference type="GO" id="GO:0045944">
    <property type="term" value="P:positive regulation of transcription by RNA polymerase II"/>
    <property type="evidence" value="ECO:0007669"/>
    <property type="project" value="UniProtKB-ARBA"/>
</dbReference>
<dbReference type="InterPro" id="IPR011948">
    <property type="entry name" value="Dullard_phosphatase"/>
</dbReference>
<dbReference type="Gene3D" id="3.40.50.1000">
    <property type="entry name" value="HAD superfamily/HAD-like"/>
    <property type="match status" value="1"/>
</dbReference>
<dbReference type="FunFam" id="3.40.50.1000:FF:000043">
    <property type="entry name" value="General stress response phosphoprotein phosphatase Psr1/2"/>
    <property type="match status" value="1"/>
</dbReference>
<comment type="caution">
    <text evidence="3">The sequence shown here is derived from an EMBL/GenBank/DDBJ whole genome shotgun (WGS) entry which is preliminary data.</text>
</comment>
<dbReference type="GO" id="GO:0034198">
    <property type="term" value="P:cellular response to amino acid starvation"/>
    <property type="evidence" value="ECO:0007669"/>
    <property type="project" value="UniProtKB-ARBA"/>
</dbReference>
<dbReference type="PROSITE" id="PS50969">
    <property type="entry name" value="FCP1"/>
    <property type="match status" value="1"/>
</dbReference>
<organism evidence="3 4">
    <name type="scientific">Podila minutissima</name>
    <dbReference type="NCBI Taxonomy" id="64525"/>
    <lineage>
        <taxon>Eukaryota</taxon>
        <taxon>Fungi</taxon>
        <taxon>Fungi incertae sedis</taxon>
        <taxon>Mucoromycota</taxon>
        <taxon>Mortierellomycotina</taxon>
        <taxon>Mortierellomycetes</taxon>
        <taxon>Mortierellales</taxon>
        <taxon>Mortierellaceae</taxon>
        <taxon>Podila</taxon>
    </lineage>
</organism>
<evidence type="ECO:0000313" key="3">
    <source>
        <dbReference type="EMBL" id="KAF9327735.1"/>
    </source>
</evidence>
<proteinExistence type="predicted"/>
<reference evidence="3" key="1">
    <citation type="journal article" date="2020" name="Fungal Divers.">
        <title>Resolving the Mortierellaceae phylogeny through synthesis of multi-gene phylogenetics and phylogenomics.</title>
        <authorList>
            <person name="Vandepol N."/>
            <person name="Liber J."/>
            <person name="Desiro A."/>
            <person name="Na H."/>
            <person name="Kennedy M."/>
            <person name="Barry K."/>
            <person name="Grigoriev I.V."/>
            <person name="Miller A.N."/>
            <person name="O'Donnell K."/>
            <person name="Stajich J.E."/>
            <person name="Bonito G."/>
        </authorList>
    </citation>
    <scope>NUCLEOTIDE SEQUENCE</scope>
    <source>
        <strain evidence="3">NVP1</strain>
    </source>
</reference>
<sequence length="348" mass="38480">MSGKSKASKEQVSSSGTSSGNNNSNTINNTSPASSIVTSGARKSRKGSSETKPQKKPSFFQRLFCCGASNFVIDNEHLYVGEQHQTVYVTGSKSIEKKPSTTNATTTDPRTEEKPRPPSEPADESVSTAVVEEDEEGEEETEDDDEQEDEPELEQPQTLGGVVPGFLAPVAPEHEGRKCLVLDLDETLVHSSFKLIPQADYVVPVDIDNQTHNVYVIKRPGVDTFLKKMGEIYEVVIFTASLSKYADPVLDMLDVHRVVKHRLFRESCLNHKGNYVKDLSVIGRDLKNTIIIDNSPASYIFHQSNAVPISSWFNDPHDTELLDLIPFLADLTVVDDVNPVLDMNNDEE</sequence>
<dbReference type="InterPro" id="IPR050365">
    <property type="entry name" value="TIM50"/>
</dbReference>